<evidence type="ECO:0000259" key="18">
    <source>
        <dbReference type="PROSITE" id="PS50011"/>
    </source>
</evidence>
<keyword evidence="5" id="KW-0808">Transferase</keyword>
<dbReference type="Pfam" id="PF07714">
    <property type="entry name" value="PK_Tyr_Ser-Thr"/>
    <property type="match status" value="1"/>
</dbReference>
<dbReference type="Proteomes" id="UP001497522">
    <property type="component" value="Chromosome 8"/>
</dbReference>
<sequence length="1037" mass="115974">MEICIGPSTAMMVIAVLGALLCSVSVPGVSAQNPAGSVFIDCGSTASYVDPVTNMRWESDAPKYITKGVNAYVPSAKATYPDLSELTTVRYFPDSLPYKNCYSLPVTPNNAYLIRATFFYGYYDNATTLPSFQMAIDGTIVANVTIENATTFVYHEFGVLSRRNASVIFLCLSRDSSNSVPFISAISLSSPLPANFYTRNDANFLKERKYFHTKYRLNFGGDKLVRFPDDRFDRYWFPEGVNSTFVNSSTTPLQSLSSVSVINEGAVWSYPPPAVLETALTTTNSMRISFPDTISEGYLGLYFAELDPTANNYSRQFEIKIPQAFTSQVVNPYNLAGGLDNVYVLIFNDLLEVNYVEMMIDPYSNTSGSSGPLVNALEFCELMQNEVALLTNDQDALSIEEIKSAYMDQLAEWTGDPCVPYPHPWVTCSIVDVTVTNPSILAVNLSRYNLTGPISSSFSNLLNLISLDLSGNQLTGSIPPSVWNMISQLHVLDVSENQLYGNFPSGINFPESNAQCPQSLAILNVFGNNFQGTFPPDLFNCSTSKLQEINFDHNNFNGTLDMQQYVNYLGPGDVISMVNNTISGLEPPWDSGKYSPVLLGGNPICSKENSAQTKSANQQLNCRYNSSNIAIELPTNSSTLHKLIWILSVTLSIFVISGALVFITVFRKYRKNAFALQEIKREFARQQVQPTLYSYNVLKAATKEFHHDNKLGEGAFGVVYKGILPNGSKLAVKSLTKAHQGIDDFLNEVVAITDVKHKNLVKLKGCCLHGIQRYLVYEYVENKNLGEALWHGHSTLFLDWPRRFIICMDIARGLTYLHEFLNPCIIHRDIKATNILLDMNWNAKIADFGLARLFPNDQTHIVTKYIAGTFGYLSPEYASLGELTTKVDVYSFGILLLEIISGRKSIDDTLPPEEMYLVKWAWTLHENNMLINLVDQKLNNTIVKIELQRVIKIALLCVQQDPRRRPLMSRVLLMLQGEMEIEVVFGEFELHKNIYEKHQATCMDGSSSETNHLLLQLMPNKYKHNNAGIELKDFGPR</sequence>
<dbReference type="Gene3D" id="1.10.510.10">
    <property type="entry name" value="Transferase(Phosphotransferase) domain 1"/>
    <property type="match status" value="1"/>
</dbReference>
<keyword evidence="17" id="KW-0732">Signal</keyword>
<dbReference type="InterPro" id="IPR001245">
    <property type="entry name" value="Ser-Thr/Tyr_kinase_cat_dom"/>
</dbReference>
<evidence type="ECO:0000256" key="5">
    <source>
        <dbReference type="ARBA" id="ARBA00022679"/>
    </source>
</evidence>
<evidence type="ECO:0000256" key="7">
    <source>
        <dbReference type="ARBA" id="ARBA00022737"/>
    </source>
</evidence>
<evidence type="ECO:0000256" key="16">
    <source>
        <dbReference type="SAM" id="Phobius"/>
    </source>
</evidence>
<evidence type="ECO:0000256" key="9">
    <source>
        <dbReference type="ARBA" id="ARBA00022777"/>
    </source>
</evidence>
<evidence type="ECO:0000256" key="1">
    <source>
        <dbReference type="ARBA" id="ARBA00004167"/>
    </source>
</evidence>
<keyword evidence="11 16" id="KW-1133">Transmembrane helix</keyword>
<dbReference type="PROSITE" id="PS00107">
    <property type="entry name" value="PROTEIN_KINASE_ATP"/>
    <property type="match status" value="1"/>
</dbReference>
<evidence type="ECO:0000256" key="8">
    <source>
        <dbReference type="ARBA" id="ARBA00022741"/>
    </source>
</evidence>
<proteinExistence type="predicted"/>
<feature type="binding site" evidence="15">
    <location>
        <position position="733"/>
    </location>
    <ligand>
        <name>ATP</name>
        <dbReference type="ChEBI" id="CHEBI:30616"/>
    </ligand>
</feature>
<dbReference type="EMBL" id="OZ023709">
    <property type="protein sequence ID" value="CAK9881691.1"/>
    <property type="molecule type" value="Genomic_DNA"/>
</dbReference>
<gene>
    <name evidence="19" type="ORF">CSSPJE1EN2_LOCUS23047</name>
</gene>
<keyword evidence="6 16" id="KW-0812">Transmembrane</keyword>
<dbReference type="InterPro" id="IPR032675">
    <property type="entry name" value="LRR_dom_sf"/>
</dbReference>
<keyword evidence="4" id="KW-0433">Leucine-rich repeat</keyword>
<feature type="signal peptide" evidence="17">
    <location>
        <begin position="1"/>
        <end position="31"/>
    </location>
</feature>
<evidence type="ECO:0000256" key="11">
    <source>
        <dbReference type="ARBA" id="ARBA00022989"/>
    </source>
</evidence>
<dbReference type="InterPro" id="IPR000719">
    <property type="entry name" value="Prot_kinase_dom"/>
</dbReference>
<keyword evidence="20" id="KW-1185">Reference proteome</keyword>
<keyword evidence="8 15" id="KW-0547">Nucleotide-binding</keyword>
<evidence type="ECO:0000313" key="20">
    <source>
        <dbReference type="Proteomes" id="UP001497522"/>
    </source>
</evidence>
<keyword evidence="7" id="KW-0677">Repeat</keyword>
<keyword evidence="10 15" id="KW-0067">ATP-binding</keyword>
<dbReference type="Gene3D" id="3.80.10.10">
    <property type="entry name" value="Ribonuclease Inhibitor"/>
    <property type="match status" value="2"/>
</dbReference>
<dbReference type="Pfam" id="PF12819">
    <property type="entry name" value="Malectin_like"/>
    <property type="match status" value="1"/>
</dbReference>
<accession>A0ABP1BYZ0</accession>
<feature type="chain" id="PRO_5047200262" description="non-specific serine/threonine protein kinase" evidence="17">
    <location>
        <begin position="32"/>
        <end position="1037"/>
    </location>
</feature>
<feature type="domain" description="Protein kinase" evidence="18">
    <location>
        <begin position="705"/>
        <end position="985"/>
    </location>
</feature>
<protein>
    <recommendedName>
        <fullName evidence="2">non-specific serine/threonine protein kinase</fullName>
        <ecNumber evidence="2">2.7.11.1</ecNumber>
    </recommendedName>
</protein>
<evidence type="ECO:0000256" key="13">
    <source>
        <dbReference type="ARBA" id="ARBA00047899"/>
    </source>
</evidence>
<dbReference type="PROSITE" id="PS00108">
    <property type="entry name" value="PROTEIN_KINASE_ST"/>
    <property type="match status" value="1"/>
</dbReference>
<evidence type="ECO:0000256" key="15">
    <source>
        <dbReference type="PROSITE-ProRule" id="PRU10141"/>
    </source>
</evidence>
<dbReference type="InterPro" id="IPR024788">
    <property type="entry name" value="Malectin-like_Carb-bd_dom"/>
</dbReference>
<comment type="catalytic activity">
    <reaction evidence="13">
        <text>L-threonyl-[protein] + ATP = O-phospho-L-threonyl-[protein] + ADP + H(+)</text>
        <dbReference type="Rhea" id="RHEA:46608"/>
        <dbReference type="Rhea" id="RHEA-COMP:11060"/>
        <dbReference type="Rhea" id="RHEA-COMP:11605"/>
        <dbReference type="ChEBI" id="CHEBI:15378"/>
        <dbReference type="ChEBI" id="CHEBI:30013"/>
        <dbReference type="ChEBI" id="CHEBI:30616"/>
        <dbReference type="ChEBI" id="CHEBI:61977"/>
        <dbReference type="ChEBI" id="CHEBI:456216"/>
        <dbReference type="EC" id="2.7.11.1"/>
    </reaction>
</comment>
<dbReference type="SUPFAM" id="SSF56112">
    <property type="entry name" value="Protein kinase-like (PK-like)"/>
    <property type="match status" value="1"/>
</dbReference>
<organism evidence="19 20">
    <name type="scientific">Sphagnum jensenii</name>
    <dbReference type="NCBI Taxonomy" id="128206"/>
    <lineage>
        <taxon>Eukaryota</taxon>
        <taxon>Viridiplantae</taxon>
        <taxon>Streptophyta</taxon>
        <taxon>Embryophyta</taxon>
        <taxon>Bryophyta</taxon>
        <taxon>Sphagnophytina</taxon>
        <taxon>Sphagnopsida</taxon>
        <taxon>Sphagnales</taxon>
        <taxon>Sphagnaceae</taxon>
        <taxon>Sphagnum</taxon>
    </lineage>
</organism>
<dbReference type="SMART" id="SM00220">
    <property type="entry name" value="S_TKc"/>
    <property type="match status" value="1"/>
</dbReference>
<dbReference type="PROSITE" id="PS50011">
    <property type="entry name" value="PROTEIN_KINASE_DOM"/>
    <property type="match status" value="1"/>
</dbReference>
<evidence type="ECO:0000256" key="3">
    <source>
        <dbReference type="ARBA" id="ARBA00022527"/>
    </source>
</evidence>
<evidence type="ECO:0000313" key="19">
    <source>
        <dbReference type="EMBL" id="CAK9881691.1"/>
    </source>
</evidence>
<dbReference type="PANTHER" id="PTHR45631">
    <property type="entry name" value="OS07G0107800 PROTEIN-RELATED"/>
    <property type="match status" value="1"/>
</dbReference>
<dbReference type="EC" id="2.7.11.1" evidence="2"/>
<dbReference type="PANTHER" id="PTHR45631:SF68">
    <property type="entry name" value="REPEAT FAMILY PROTEIN, PUTATIVE, EXPRESSED-RELATED"/>
    <property type="match status" value="1"/>
</dbReference>
<evidence type="ECO:0000256" key="6">
    <source>
        <dbReference type="ARBA" id="ARBA00022692"/>
    </source>
</evidence>
<evidence type="ECO:0000256" key="10">
    <source>
        <dbReference type="ARBA" id="ARBA00022840"/>
    </source>
</evidence>
<name>A0ABP1BYZ0_9BRYO</name>
<comment type="subcellular location">
    <subcellularLocation>
        <location evidence="1">Membrane</location>
        <topology evidence="1">Single-pass membrane protein</topology>
    </subcellularLocation>
</comment>
<dbReference type="InterPro" id="IPR008271">
    <property type="entry name" value="Ser/Thr_kinase_AS"/>
</dbReference>
<dbReference type="Gene3D" id="3.30.200.20">
    <property type="entry name" value="Phosphorylase Kinase, domain 1"/>
    <property type="match status" value="1"/>
</dbReference>
<keyword evidence="3" id="KW-0723">Serine/threonine-protein kinase</keyword>
<dbReference type="Gene3D" id="2.60.120.430">
    <property type="entry name" value="Galactose-binding lectin"/>
    <property type="match status" value="2"/>
</dbReference>
<dbReference type="Pfam" id="PF00560">
    <property type="entry name" value="LRR_1"/>
    <property type="match status" value="1"/>
</dbReference>
<reference evidence="19" key="1">
    <citation type="submission" date="2024-03" db="EMBL/GenBank/DDBJ databases">
        <authorList>
            <consortium name="ELIXIR-Norway"/>
            <consortium name="Elixir Norway"/>
        </authorList>
    </citation>
    <scope>NUCLEOTIDE SEQUENCE</scope>
</reference>
<evidence type="ECO:0000256" key="4">
    <source>
        <dbReference type="ARBA" id="ARBA00022614"/>
    </source>
</evidence>
<dbReference type="InterPro" id="IPR001611">
    <property type="entry name" value="Leu-rich_rpt"/>
</dbReference>
<dbReference type="SUPFAM" id="SSF52058">
    <property type="entry name" value="L domain-like"/>
    <property type="match status" value="1"/>
</dbReference>
<evidence type="ECO:0000256" key="14">
    <source>
        <dbReference type="ARBA" id="ARBA00048679"/>
    </source>
</evidence>
<comment type="catalytic activity">
    <reaction evidence="14">
        <text>L-seryl-[protein] + ATP = O-phospho-L-seryl-[protein] + ADP + H(+)</text>
        <dbReference type="Rhea" id="RHEA:17989"/>
        <dbReference type="Rhea" id="RHEA-COMP:9863"/>
        <dbReference type="Rhea" id="RHEA-COMP:11604"/>
        <dbReference type="ChEBI" id="CHEBI:15378"/>
        <dbReference type="ChEBI" id="CHEBI:29999"/>
        <dbReference type="ChEBI" id="CHEBI:30616"/>
        <dbReference type="ChEBI" id="CHEBI:83421"/>
        <dbReference type="ChEBI" id="CHEBI:456216"/>
        <dbReference type="EC" id="2.7.11.1"/>
    </reaction>
</comment>
<evidence type="ECO:0000256" key="17">
    <source>
        <dbReference type="SAM" id="SignalP"/>
    </source>
</evidence>
<feature type="transmembrane region" description="Helical" evidence="16">
    <location>
        <begin position="643"/>
        <end position="666"/>
    </location>
</feature>
<dbReference type="InterPro" id="IPR017441">
    <property type="entry name" value="Protein_kinase_ATP_BS"/>
</dbReference>
<evidence type="ECO:0000256" key="12">
    <source>
        <dbReference type="ARBA" id="ARBA00023136"/>
    </source>
</evidence>
<dbReference type="InterPro" id="IPR011009">
    <property type="entry name" value="Kinase-like_dom_sf"/>
</dbReference>
<keyword evidence="9" id="KW-0418">Kinase</keyword>
<evidence type="ECO:0000256" key="2">
    <source>
        <dbReference type="ARBA" id="ARBA00012513"/>
    </source>
</evidence>
<keyword evidence="12 16" id="KW-0472">Membrane</keyword>